<dbReference type="GeneID" id="17325907"/>
<dbReference type="Gramene" id="CDF38304">
    <property type="protein sequence ID" value="CDF38304"/>
    <property type="gene ID" value="CHC_T00006127001"/>
</dbReference>
<reference evidence="3" key="1">
    <citation type="journal article" date="2013" name="Proc. Natl. Acad. Sci. U.S.A.">
        <title>Genome structure and metabolic features in the red seaweed Chondrus crispus shed light on evolution of the Archaeplastida.</title>
        <authorList>
            <person name="Collen J."/>
            <person name="Porcel B."/>
            <person name="Carre W."/>
            <person name="Ball S.G."/>
            <person name="Chaparro C."/>
            <person name="Tonon T."/>
            <person name="Barbeyron T."/>
            <person name="Michel G."/>
            <person name="Noel B."/>
            <person name="Valentin K."/>
            <person name="Elias M."/>
            <person name="Artiguenave F."/>
            <person name="Arun A."/>
            <person name="Aury J.M."/>
            <person name="Barbosa-Neto J.F."/>
            <person name="Bothwell J.H."/>
            <person name="Bouget F.Y."/>
            <person name="Brillet L."/>
            <person name="Cabello-Hurtado F."/>
            <person name="Capella-Gutierrez S."/>
            <person name="Charrier B."/>
            <person name="Cladiere L."/>
            <person name="Cock J.M."/>
            <person name="Coelho S.M."/>
            <person name="Colleoni C."/>
            <person name="Czjzek M."/>
            <person name="Da Silva C."/>
            <person name="Delage L."/>
            <person name="Denoeud F."/>
            <person name="Deschamps P."/>
            <person name="Dittami S.M."/>
            <person name="Gabaldon T."/>
            <person name="Gachon C.M."/>
            <person name="Groisillier A."/>
            <person name="Herve C."/>
            <person name="Jabbari K."/>
            <person name="Katinka M."/>
            <person name="Kloareg B."/>
            <person name="Kowalczyk N."/>
            <person name="Labadie K."/>
            <person name="Leblanc C."/>
            <person name="Lopez P.J."/>
            <person name="McLachlan D.H."/>
            <person name="Meslet-Cladiere L."/>
            <person name="Moustafa A."/>
            <person name="Nehr Z."/>
            <person name="Nyvall Collen P."/>
            <person name="Panaud O."/>
            <person name="Partensky F."/>
            <person name="Poulain J."/>
            <person name="Rensing S.A."/>
            <person name="Rousvoal S."/>
            <person name="Samson G."/>
            <person name="Symeonidi A."/>
            <person name="Weissenbach J."/>
            <person name="Zambounis A."/>
            <person name="Wincker P."/>
            <person name="Boyen C."/>
        </authorList>
    </citation>
    <scope>NUCLEOTIDE SEQUENCE [LARGE SCALE GENOMIC DNA]</scope>
    <source>
        <strain evidence="3">cv. Stackhouse</strain>
    </source>
</reference>
<dbReference type="RefSeq" id="XP_005718189.1">
    <property type="nucleotide sequence ID" value="XM_005718132.1"/>
</dbReference>
<evidence type="ECO:0000256" key="1">
    <source>
        <dbReference type="SAM" id="MobiDB-lite"/>
    </source>
</evidence>
<dbReference type="OrthoDB" id="43142at2759"/>
<dbReference type="SUPFAM" id="SSF57802">
    <property type="entry name" value="Rubredoxin-like"/>
    <property type="match status" value="1"/>
</dbReference>
<evidence type="ECO:0000313" key="3">
    <source>
        <dbReference type="Proteomes" id="UP000012073"/>
    </source>
</evidence>
<evidence type="ECO:0000313" key="2">
    <source>
        <dbReference type="EMBL" id="CDF38304.1"/>
    </source>
</evidence>
<feature type="compositionally biased region" description="Acidic residues" evidence="1">
    <location>
        <begin position="41"/>
        <end position="53"/>
    </location>
</feature>
<dbReference type="AlphaFoldDB" id="R7QJN1"/>
<proteinExistence type="predicted"/>
<name>R7QJN1_CHOCR</name>
<dbReference type="KEGG" id="ccp:CHC_T00006127001"/>
<dbReference type="Gene3D" id="2.20.28.10">
    <property type="match status" value="1"/>
</dbReference>
<gene>
    <name evidence="2" type="ORF">CHC_T00006127001</name>
</gene>
<evidence type="ECO:0008006" key="4">
    <source>
        <dbReference type="Google" id="ProtNLM"/>
    </source>
</evidence>
<organism evidence="2 3">
    <name type="scientific">Chondrus crispus</name>
    <name type="common">Carrageen Irish moss</name>
    <name type="synonym">Polymorpha crispa</name>
    <dbReference type="NCBI Taxonomy" id="2769"/>
    <lineage>
        <taxon>Eukaryota</taxon>
        <taxon>Rhodophyta</taxon>
        <taxon>Florideophyceae</taxon>
        <taxon>Rhodymeniophycidae</taxon>
        <taxon>Gigartinales</taxon>
        <taxon>Gigartinaceae</taxon>
        <taxon>Chondrus</taxon>
    </lineage>
</organism>
<protein>
    <recommendedName>
        <fullName evidence="4">Rubredoxin-like domain-containing protein</fullName>
    </recommendedName>
</protein>
<dbReference type="Proteomes" id="UP000012073">
    <property type="component" value="Unassembled WGS sequence"/>
</dbReference>
<sequence length="79" mass="8785">MYPARGREFKFFPDSFKCPLCGTPKSEFWDLNDPDDPRNQEEEEEEADQDDDGGVVVGKDEPSEGGGGANIDRAERDSS</sequence>
<keyword evidence="3" id="KW-1185">Reference proteome</keyword>
<feature type="region of interest" description="Disordered" evidence="1">
    <location>
        <begin position="24"/>
        <end position="79"/>
    </location>
</feature>
<dbReference type="EMBL" id="HG001914">
    <property type="protein sequence ID" value="CDF38304.1"/>
    <property type="molecule type" value="Genomic_DNA"/>
</dbReference>
<accession>R7QJN1</accession>